<evidence type="ECO:0000256" key="6">
    <source>
        <dbReference type="ARBA" id="ARBA00023136"/>
    </source>
</evidence>
<feature type="transmembrane region" description="Helical" evidence="9">
    <location>
        <begin position="6"/>
        <end position="32"/>
    </location>
</feature>
<dbReference type="SUPFAM" id="SSF81321">
    <property type="entry name" value="Family A G protein-coupled receptor-like"/>
    <property type="match status" value="1"/>
</dbReference>
<evidence type="ECO:0000256" key="1">
    <source>
        <dbReference type="ARBA" id="ARBA00004651"/>
    </source>
</evidence>
<evidence type="ECO:0000313" key="12">
    <source>
        <dbReference type="Proteomes" id="UP001163046"/>
    </source>
</evidence>
<dbReference type="InterPro" id="IPR050569">
    <property type="entry name" value="TAAR"/>
</dbReference>
<evidence type="ECO:0000256" key="8">
    <source>
        <dbReference type="ARBA" id="ARBA00023224"/>
    </source>
</evidence>
<evidence type="ECO:0000256" key="3">
    <source>
        <dbReference type="ARBA" id="ARBA00022692"/>
    </source>
</evidence>
<dbReference type="OrthoDB" id="9444602at2759"/>
<evidence type="ECO:0000256" key="2">
    <source>
        <dbReference type="ARBA" id="ARBA00022475"/>
    </source>
</evidence>
<feature type="domain" description="G-protein coupled receptors family 1 profile" evidence="10">
    <location>
        <begin position="1"/>
        <end position="123"/>
    </location>
</feature>
<evidence type="ECO:0000256" key="7">
    <source>
        <dbReference type="ARBA" id="ARBA00023170"/>
    </source>
</evidence>
<feature type="transmembrane region" description="Helical" evidence="9">
    <location>
        <begin position="70"/>
        <end position="88"/>
    </location>
</feature>
<organism evidence="11 12">
    <name type="scientific">Desmophyllum pertusum</name>
    <dbReference type="NCBI Taxonomy" id="174260"/>
    <lineage>
        <taxon>Eukaryota</taxon>
        <taxon>Metazoa</taxon>
        <taxon>Cnidaria</taxon>
        <taxon>Anthozoa</taxon>
        <taxon>Hexacorallia</taxon>
        <taxon>Scleractinia</taxon>
        <taxon>Caryophylliina</taxon>
        <taxon>Caryophylliidae</taxon>
        <taxon>Desmophyllum</taxon>
    </lineage>
</organism>
<keyword evidence="6 9" id="KW-0472">Membrane</keyword>
<dbReference type="PRINTS" id="PR00237">
    <property type="entry name" value="GPCRRHODOPSN"/>
</dbReference>
<evidence type="ECO:0000256" key="9">
    <source>
        <dbReference type="SAM" id="Phobius"/>
    </source>
</evidence>
<keyword evidence="2" id="KW-1003">Cell membrane</keyword>
<dbReference type="Gene3D" id="1.20.1070.10">
    <property type="entry name" value="Rhodopsin 7-helix transmembrane proteins"/>
    <property type="match status" value="1"/>
</dbReference>
<dbReference type="AlphaFoldDB" id="A0A9W9ZMI5"/>
<feature type="transmembrane region" description="Helical" evidence="9">
    <location>
        <begin position="100"/>
        <end position="122"/>
    </location>
</feature>
<comment type="caution">
    <text evidence="11">The sequence shown here is derived from an EMBL/GenBank/DDBJ whole genome shotgun (WGS) entry which is preliminary data.</text>
</comment>
<dbReference type="Pfam" id="PF00001">
    <property type="entry name" value="7tm_1"/>
    <property type="match status" value="1"/>
</dbReference>
<evidence type="ECO:0000256" key="4">
    <source>
        <dbReference type="ARBA" id="ARBA00022989"/>
    </source>
</evidence>
<dbReference type="PROSITE" id="PS50262">
    <property type="entry name" value="G_PROTEIN_RECEP_F1_2"/>
    <property type="match status" value="1"/>
</dbReference>
<name>A0A9W9ZMI5_9CNID</name>
<dbReference type="Proteomes" id="UP001163046">
    <property type="component" value="Unassembled WGS sequence"/>
</dbReference>
<dbReference type="InterPro" id="IPR000276">
    <property type="entry name" value="GPCR_Rhodpsn"/>
</dbReference>
<dbReference type="PANTHER" id="PTHR24249">
    <property type="entry name" value="HISTAMINE RECEPTOR-RELATED G-PROTEIN COUPLED RECEPTOR"/>
    <property type="match status" value="1"/>
</dbReference>
<keyword evidence="3 9" id="KW-0812">Transmembrane</keyword>
<evidence type="ECO:0000259" key="10">
    <source>
        <dbReference type="PROSITE" id="PS50262"/>
    </source>
</evidence>
<dbReference type="GO" id="GO:0004930">
    <property type="term" value="F:G protein-coupled receptor activity"/>
    <property type="evidence" value="ECO:0007669"/>
    <property type="project" value="UniProtKB-KW"/>
</dbReference>
<keyword evidence="7 11" id="KW-0675">Receptor</keyword>
<dbReference type="InterPro" id="IPR017452">
    <property type="entry name" value="GPCR_Rhodpsn_7TM"/>
</dbReference>
<proteinExistence type="predicted"/>
<gene>
    <name evidence="11" type="primary">HTR1F_7</name>
    <name evidence="11" type="ORF">OS493_022442</name>
</gene>
<dbReference type="GO" id="GO:0005886">
    <property type="term" value="C:plasma membrane"/>
    <property type="evidence" value="ECO:0007669"/>
    <property type="project" value="UniProtKB-SubCell"/>
</dbReference>
<evidence type="ECO:0000256" key="5">
    <source>
        <dbReference type="ARBA" id="ARBA00023040"/>
    </source>
</evidence>
<keyword evidence="4 9" id="KW-1133">Transmembrane helix</keyword>
<reference evidence="11" key="1">
    <citation type="submission" date="2023-01" db="EMBL/GenBank/DDBJ databases">
        <title>Genome assembly of the deep-sea coral Lophelia pertusa.</title>
        <authorList>
            <person name="Herrera S."/>
            <person name="Cordes E."/>
        </authorList>
    </citation>
    <scope>NUCLEOTIDE SEQUENCE</scope>
    <source>
        <strain evidence="11">USNM1676648</strain>
        <tissue evidence="11">Polyp</tissue>
    </source>
</reference>
<keyword evidence="5" id="KW-0297">G-protein coupled receptor</keyword>
<keyword evidence="12" id="KW-1185">Reference proteome</keyword>
<accession>A0A9W9ZMI5</accession>
<keyword evidence="8" id="KW-0807">Transducer</keyword>
<sequence>MWMIAILPVFIPSIFPASIVTSVVIIIIYQAVVYCEACRHEKQIIAQQVSLEAREKFKKEKKALKTTTKIIVAVAMCYLPPIISKIVLKKLLNDAFSSSIEFQVVSVWTTVTILNSLFNPLIYTVRNRQFRVAFVQLLLRKTLQEAEEIERKLFGSANVVGIIEAAHEQRMGLEA</sequence>
<dbReference type="EMBL" id="MU825888">
    <property type="protein sequence ID" value="KAJ7384332.1"/>
    <property type="molecule type" value="Genomic_DNA"/>
</dbReference>
<protein>
    <submittedName>
        <fullName evidence="11">5-hydroxytryptamine receptor 1F</fullName>
    </submittedName>
</protein>
<comment type="subcellular location">
    <subcellularLocation>
        <location evidence="1">Cell membrane</location>
        <topology evidence="1">Multi-pass membrane protein</topology>
    </subcellularLocation>
</comment>
<evidence type="ECO:0000313" key="11">
    <source>
        <dbReference type="EMBL" id="KAJ7384332.1"/>
    </source>
</evidence>